<sequence length="78" mass="8329">MATIRRSTLIVMIVVVMVLSTLHFAQSRILRPMEKTRRSGSLLSINPSMGSFGESGAGVVESLAFELVSGPSRGGRGH</sequence>
<evidence type="ECO:0000313" key="1">
    <source>
        <dbReference type="EMBL" id="KAJ8651015.1"/>
    </source>
</evidence>
<protein>
    <submittedName>
        <fullName evidence="1">Uncharacterized protein</fullName>
    </submittedName>
</protein>
<accession>A0ACC2MZE8</accession>
<gene>
    <name evidence="1" type="ORF">MRB53_004038</name>
</gene>
<organism evidence="1 2">
    <name type="scientific">Persea americana</name>
    <name type="common">Avocado</name>
    <dbReference type="NCBI Taxonomy" id="3435"/>
    <lineage>
        <taxon>Eukaryota</taxon>
        <taxon>Viridiplantae</taxon>
        <taxon>Streptophyta</taxon>
        <taxon>Embryophyta</taxon>
        <taxon>Tracheophyta</taxon>
        <taxon>Spermatophyta</taxon>
        <taxon>Magnoliopsida</taxon>
        <taxon>Magnoliidae</taxon>
        <taxon>Laurales</taxon>
        <taxon>Lauraceae</taxon>
        <taxon>Persea</taxon>
    </lineage>
</organism>
<dbReference type="Proteomes" id="UP001234297">
    <property type="component" value="Chromosome 1"/>
</dbReference>
<name>A0ACC2MZE8_PERAE</name>
<comment type="caution">
    <text evidence="1">The sequence shown here is derived from an EMBL/GenBank/DDBJ whole genome shotgun (WGS) entry which is preliminary data.</text>
</comment>
<reference evidence="1 2" key="1">
    <citation type="journal article" date="2022" name="Hortic Res">
        <title>A haplotype resolved chromosomal level avocado genome allows analysis of novel avocado genes.</title>
        <authorList>
            <person name="Nath O."/>
            <person name="Fletcher S.J."/>
            <person name="Hayward A."/>
            <person name="Shaw L.M."/>
            <person name="Masouleh A.K."/>
            <person name="Furtado A."/>
            <person name="Henry R.J."/>
            <person name="Mitter N."/>
        </authorList>
    </citation>
    <scope>NUCLEOTIDE SEQUENCE [LARGE SCALE GENOMIC DNA]</scope>
    <source>
        <strain evidence="2">cv. Hass</strain>
    </source>
</reference>
<proteinExistence type="predicted"/>
<dbReference type="EMBL" id="CM056809">
    <property type="protein sequence ID" value="KAJ8651015.1"/>
    <property type="molecule type" value="Genomic_DNA"/>
</dbReference>
<evidence type="ECO:0000313" key="2">
    <source>
        <dbReference type="Proteomes" id="UP001234297"/>
    </source>
</evidence>
<keyword evidence="2" id="KW-1185">Reference proteome</keyword>